<sequence length="137" mass="15750">MGEVKMITNDDLLKEVSLKELTELSDFEGIKEINQDIIDDALSECIAFISSYIKIPKNPTPLLKDITAKLVIIELKRRNNFPKEALNEQEERLTNLLLKMANKKIPTEIKDEYMTPKLVSRAFRHTGARMDLKDFNG</sequence>
<dbReference type="AlphaFoldDB" id="A0A855N5X3"/>
<evidence type="ECO:0000313" key="1">
    <source>
        <dbReference type="EMBL" id="PPB72066.1"/>
    </source>
</evidence>
<protein>
    <recommendedName>
        <fullName evidence="3">DUF1320 domain-containing protein</fullName>
    </recommendedName>
</protein>
<evidence type="ECO:0008006" key="3">
    <source>
        <dbReference type="Google" id="ProtNLM"/>
    </source>
</evidence>
<accession>A0A855N5X3</accession>
<name>A0A855N5X3_CAMHY</name>
<gene>
    <name evidence="1" type="ORF">CDQ78_03810</name>
</gene>
<reference evidence="1 2" key="1">
    <citation type="submission" date="2017-06" db="EMBL/GenBank/DDBJ databases">
        <title>Updating the genomic taxonomy and epidemiology of Campylobacter hyointestinalis; discovery in New Zealand farmed ruminants.</title>
        <authorList>
            <person name="Wilkinson D.A."/>
            <person name="Fayaz A."/>
            <person name="Biggs P.J."/>
            <person name="Midwinter A.C."/>
        </authorList>
    </citation>
    <scope>NUCLEOTIDE SEQUENCE [LARGE SCALE GENOMIC DNA]</scope>
    <source>
        <strain evidence="1 2">S1614a</strain>
    </source>
</reference>
<comment type="caution">
    <text evidence="1">The sequence shown here is derived from an EMBL/GenBank/DDBJ whole genome shotgun (WGS) entry which is preliminary data.</text>
</comment>
<dbReference type="Pfam" id="PF07030">
    <property type="entry name" value="Phage_Mu_Gp36"/>
    <property type="match status" value="1"/>
</dbReference>
<dbReference type="Proteomes" id="UP000239685">
    <property type="component" value="Unassembled WGS sequence"/>
</dbReference>
<dbReference type="InterPro" id="IPR009752">
    <property type="entry name" value="Phage_Mu_GpJ"/>
</dbReference>
<dbReference type="EMBL" id="NIQP01000003">
    <property type="protein sequence ID" value="PPB72066.1"/>
    <property type="molecule type" value="Genomic_DNA"/>
</dbReference>
<organism evidence="1 2">
    <name type="scientific">Campylobacter hyointestinalis subsp. hyointestinalis</name>
    <dbReference type="NCBI Taxonomy" id="91352"/>
    <lineage>
        <taxon>Bacteria</taxon>
        <taxon>Pseudomonadati</taxon>
        <taxon>Campylobacterota</taxon>
        <taxon>Epsilonproteobacteria</taxon>
        <taxon>Campylobacterales</taxon>
        <taxon>Campylobacteraceae</taxon>
        <taxon>Campylobacter</taxon>
    </lineage>
</organism>
<proteinExistence type="predicted"/>
<evidence type="ECO:0000313" key="2">
    <source>
        <dbReference type="Proteomes" id="UP000239685"/>
    </source>
</evidence>